<evidence type="ECO:0000313" key="3">
    <source>
        <dbReference type="Proteomes" id="UP000604661"/>
    </source>
</evidence>
<sequence>MREYVSRKKQTTTDFSIPSLKYPTPRFGLESSAISRQAVPEIQPLDKPVTHDISRILLRSQAKLSISQPGDIYEQEADSVAQQVMQTMAQPVNHQPIQREALPEDEEELQMKPMVQCQAEAGMGAAPDLEASINQARGGGQAIADNIREPMEQAFGADFSEVKVHTDGQSDQLNRSIQARAFTTGQDVFFRSGEYNPGSRDGQELLAHELTHVVQQEAKATQRTDAKGEFSECGSLPKYSEQSRVLQRKGVGGNKIGFKRINDKENKEAWEKLQFCWQEAKKTRKLAKTEIEKTLPDREGKGGFPAYYANKLDEIKDERELLVEALTKNSKEPIVKIQDNQILLVTVGEGKENKDVVIGELIDTQEELYEGKGIASSTMREIYKKKNALEEGSETGENGEKEYIKDARGVYTRRYAYHEMNYHQMMDFVMSGELTGRYQMFMSAGEADNTSPQKIAHLENRKGVSKRNNRNKSDLTWEEVAVLHQWKGSGPYQSGVSLTSTSREQVRSNKGALFKTRGGFRLKIDLAKVAAEVPIVNDYAKGGVSQNPEKTTQIRPKGKYEFPESTTKSRELYIERVKKEWVIEVVHHGASDVSTTFLEIEKAVQGDTEASKSVTDIGIQSYLKGFEKGMKGESYDDGKEAGKDGAKAGKNVLAGYNRGIKAREDKGNLAQPYEAITEQNGYEEQKGGVPKEHKYDAHKVGYMWGRCTTNAMFASVAQYGAAIKGRNKV</sequence>
<organism evidence="2 3">
    <name type="scientific">Nostoc linckia FACHB-391</name>
    <dbReference type="NCBI Taxonomy" id="2692906"/>
    <lineage>
        <taxon>Bacteria</taxon>
        <taxon>Bacillati</taxon>
        <taxon>Cyanobacteriota</taxon>
        <taxon>Cyanophyceae</taxon>
        <taxon>Nostocales</taxon>
        <taxon>Nostocaceae</taxon>
        <taxon>Nostoc</taxon>
    </lineage>
</organism>
<accession>A0ABR8F4E3</accession>
<gene>
    <name evidence="2" type="ORF">H6G95_29340</name>
</gene>
<keyword evidence="3" id="KW-1185">Reference proteome</keyword>
<feature type="domain" description="eCIS core" evidence="1">
    <location>
        <begin position="144"/>
        <end position="218"/>
    </location>
</feature>
<name>A0ABR8F4E3_NOSLI</name>
<dbReference type="Proteomes" id="UP000604661">
    <property type="component" value="Unassembled WGS sequence"/>
</dbReference>
<proteinExistence type="predicted"/>
<dbReference type="RefSeq" id="WP_190899292.1">
    <property type="nucleotide sequence ID" value="NZ_JACJTE010000054.1"/>
</dbReference>
<dbReference type="Pfam" id="PF13699">
    <property type="entry name" value="eCIS_core"/>
    <property type="match status" value="1"/>
</dbReference>
<evidence type="ECO:0000259" key="1">
    <source>
        <dbReference type="Pfam" id="PF13699"/>
    </source>
</evidence>
<dbReference type="EMBL" id="JACJTE010000054">
    <property type="protein sequence ID" value="MBD2564617.1"/>
    <property type="molecule type" value="Genomic_DNA"/>
</dbReference>
<evidence type="ECO:0000313" key="2">
    <source>
        <dbReference type="EMBL" id="MBD2564617.1"/>
    </source>
</evidence>
<reference evidence="2 3" key="1">
    <citation type="journal article" date="2020" name="ISME J.">
        <title>Comparative genomics reveals insights into cyanobacterial evolution and habitat adaptation.</title>
        <authorList>
            <person name="Chen M.Y."/>
            <person name="Teng W.K."/>
            <person name="Zhao L."/>
            <person name="Hu C.X."/>
            <person name="Zhou Y.K."/>
            <person name="Han B.P."/>
            <person name="Song L.R."/>
            <person name="Shu W.S."/>
        </authorList>
    </citation>
    <scope>NUCLEOTIDE SEQUENCE [LARGE SCALE GENOMIC DNA]</scope>
    <source>
        <strain evidence="2 3">FACHB-391</strain>
    </source>
</reference>
<protein>
    <submittedName>
        <fullName evidence="2">DUF4157 domain-containing protein</fullName>
    </submittedName>
</protein>
<comment type="caution">
    <text evidence="2">The sequence shown here is derived from an EMBL/GenBank/DDBJ whole genome shotgun (WGS) entry which is preliminary data.</text>
</comment>
<dbReference type="InterPro" id="IPR025295">
    <property type="entry name" value="eCIS_core_dom"/>
</dbReference>